<proteinExistence type="predicted"/>
<dbReference type="Proteomes" id="UP000807716">
    <property type="component" value="Unassembled WGS sequence"/>
</dbReference>
<organism evidence="2 3">
    <name type="scientific">Actinomortierella ambigua</name>
    <dbReference type="NCBI Taxonomy" id="1343610"/>
    <lineage>
        <taxon>Eukaryota</taxon>
        <taxon>Fungi</taxon>
        <taxon>Fungi incertae sedis</taxon>
        <taxon>Mucoromycota</taxon>
        <taxon>Mortierellomycotina</taxon>
        <taxon>Mortierellomycetes</taxon>
        <taxon>Mortierellales</taxon>
        <taxon>Mortierellaceae</taxon>
        <taxon>Actinomortierella</taxon>
    </lineage>
</organism>
<comment type="caution">
    <text evidence="2">The sequence shown here is derived from an EMBL/GenBank/DDBJ whole genome shotgun (WGS) entry which is preliminary data.</text>
</comment>
<keyword evidence="3" id="KW-1185">Reference proteome</keyword>
<dbReference type="OrthoDB" id="2392449at2759"/>
<evidence type="ECO:0000313" key="3">
    <source>
        <dbReference type="Proteomes" id="UP000807716"/>
    </source>
</evidence>
<evidence type="ECO:0000256" key="1">
    <source>
        <dbReference type="SAM" id="SignalP"/>
    </source>
</evidence>
<feature type="signal peptide" evidence="1">
    <location>
        <begin position="1"/>
        <end position="19"/>
    </location>
</feature>
<feature type="chain" id="PRO_5040176824" evidence="1">
    <location>
        <begin position="20"/>
        <end position="117"/>
    </location>
</feature>
<reference evidence="2" key="1">
    <citation type="journal article" date="2020" name="Fungal Divers.">
        <title>Resolving the Mortierellaceae phylogeny through synthesis of multi-gene phylogenetics and phylogenomics.</title>
        <authorList>
            <person name="Vandepol N."/>
            <person name="Liber J."/>
            <person name="Desiro A."/>
            <person name="Na H."/>
            <person name="Kennedy M."/>
            <person name="Barry K."/>
            <person name="Grigoriev I.V."/>
            <person name="Miller A.N."/>
            <person name="O'Donnell K."/>
            <person name="Stajich J.E."/>
            <person name="Bonito G."/>
        </authorList>
    </citation>
    <scope>NUCLEOTIDE SEQUENCE</scope>
    <source>
        <strain evidence="2">BC1065</strain>
    </source>
</reference>
<gene>
    <name evidence="2" type="ORF">DFQ27_005803</name>
</gene>
<dbReference type="AlphaFoldDB" id="A0A9P6U2E1"/>
<keyword evidence="1" id="KW-0732">Signal</keyword>
<dbReference type="EMBL" id="JAAAJB010000417">
    <property type="protein sequence ID" value="KAG0256266.1"/>
    <property type="molecule type" value="Genomic_DNA"/>
</dbReference>
<sequence length="117" mass="12904">MNKSLLALLALCLAQLVFAQNNWYVTIRNNDNSKYRHLAAPRGYRFCYCLSKTQTATIDGRIGGNVKLFSRSDCKGSFSDGSDKITNNAQWVNSVSFGVANMDSEFGGGDQCNQYAV</sequence>
<name>A0A9P6U2E1_9FUNG</name>
<accession>A0A9P6U2E1</accession>
<protein>
    <submittedName>
        <fullName evidence="2">Uncharacterized protein</fullName>
    </submittedName>
</protein>
<evidence type="ECO:0000313" key="2">
    <source>
        <dbReference type="EMBL" id="KAG0256266.1"/>
    </source>
</evidence>